<proteinExistence type="predicted"/>
<dbReference type="PANTHER" id="PTHR33096:SF1">
    <property type="entry name" value="CXC1-LIKE CYSTEINE CLUSTER ASSOCIATED WITH KDZ TRANSPOSASES DOMAIN-CONTAINING PROTEIN"/>
    <property type="match status" value="1"/>
</dbReference>
<dbReference type="HOGENOM" id="CLU_003703_13_0_1"/>
<sequence>MFKDEPLKLWIPERENFLREFIRLEGRGDAMLYQTCQGLPGCPNEAVIRCRDCEGLQLYCQGCTVVQHIATPLHVMEIWMGTHFQRISLHDLGLRVQLGHPPGVKCCKPASAFDDDFTVLEINGIHSVALDFCNCATAQTHDIQLLRARWYPATTTNPRTAATFRLLDHFQMYTFESKGSAFEYYQSLSRLTDNTGTRQPKDRYESFLRMSRQHRHLTSLLRAGRGHDPSGILGTKEGELAILCPACPQPGRNLPQDWENAPPNVKWLYGLFLAIDANFRLCRRNKSSDQADPGLSNGWSYFVERTGFKEVLDASSGQLQEKSSCTGHHAVNLADTKNARGMAATGVGAIVCARHNLTRPSAVGDLQKGEKYVNMDYLFFSTLQHASDVRVLNVSYDIACQWSKHLWTRMSRYPSRIHLQPNNKVFTFVVPKFHLPAHILSCQTTYSLNLIKGMARTDGEAIERGWSNINPIATSTREMGPGSRRDILDDHFGDWNWRKVCNLGPLLLRKLKEAIPERDQHIFDLRDFEEAIPPASLTAWQVMITEWEQDRSKPNPFESEASVATQASVRLELSQLEGQQLSLGVDTSLHPDISPSVLVAVGIDLESQQRRLAIDSTNTGAHATDNQLSLLQQRTNGLRRRIEQWVQIQMLYMPCVARLRSDTPDMPNLPEEPVHCIKLWMPSAVANMGMTCDINLYNIEWKLRRAQAHDALQELRKHLRLKRHLTSFKRVWIRGQRAHTRSRAVIDTVQLKIDAAATKYRTAWAALDSLSVKLSKLTWQVEFPKLNNDDIRGMTEAQAGGEGETEGRRLVSVSWIWKQHHGAGEEELSTAMRVEWCKARARANRWAEEVDLVQEEMRRVLTYFDWQGRWWDERAVARVDFAVQENEALIAYASRQANIRCSMRTHCLSLWSVVPGLLAQSATSYTT</sequence>
<dbReference type="STRING" id="930992.A0A0D0ASY7"/>
<evidence type="ECO:0000313" key="2">
    <source>
        <dbReference type="EMBL" id="KIK35048.1"/>
    </source>
</evidence>
<name>A0A0D0ASY7_9AGAM</name>
<evidence type="ECO:0000259" key="1">
    <source>
        <dbReference type="Pfam" id="PF18803"/>
    </source>
</evidence>
<reference evidence="3" key="2">
    <citation type="submission" date="2015-01" db="EMBL/GenBank/DDBJ databases">
        <title>Evolutionary Origins and Diversification of the Mycorrhizal Mutualists.</title>
        <authorList>
            <consortium name="DOE Joint Genome Institute"/>
            <consortium name="Mycorrhizal Genomics Consortium"/>
            <person name="Kohler A."/>
            <person name="Kuo A."/>
            <person name="Nagy L.G."/>
            <person name="Floudas D."/>
            <person name="Copeland A."/>
            <person name="Barry K.W."/>
            <person name="Cichocki N."/>
            <person name="Veneault-Fourrey C."/>
            <person name="LaButti K."/>
            <person name="Lindquist E.A."/>
            <person name="Lipzen A."/>
            <person name="Lundell T."/>
            <person name="Morin E."/>
            <person name="Murat C."/>
            <person name="Riley R."/>
            <person name="Ohm R."/>
            <person name="Sun H."/>
            <person name="Tunlid A."/>
            <person name="Henrissat B."/>
            <person name="Grigoriev I.V."/>
            <person name="Hibbett D.S."/>
            <person name="Martin F."/>
        </authorList>
    </citation>
    <scope>NUCLEOTIDE SEQUENCE [LARGE SCALE GENOMIC DNA]</scope>
    <source>
        <strain evidence="3">UH-Slu-Lm8-n1</strain>
    </source>
</reference>
<evidence type="ECO:0000313" key="3">
    <source>
        <dbReference type="Proteomes" id="UP000054485"/>
    </source>
</evidence>
<feature type="domain" description="CxC2-like cysteine cluster KDZ transposase-associated" evidence="1">
    <location>
        <begin position="89"/>
        <end position="196"/>
    </location>
</feature>
<dbReference type="Pfam" id="PF18803">
    <property type="entry name" value="CxC2"/>
    <property type="match status" value="1"/>
</dbReference>
<protein>
    <recommendedName>
        <fullName evidence="1">CxC2-like cysteine cluster KDZ transposase-associated domain-containing protein</fullName>
    </recommendedName>
</protein>
<dbReference type="OrthoDB" id="3235114at2759"/>
<dbReference type="Pfam" id="PF18758">
    <property type="entry name" value="KDZ"/>
    <property type="match status" value="1"/>
</dbReference>
<accession>A0A0D0ASY7</accession>
<dbReference type="PANTHER" id="PTHR33096">
    <property type="entry name" value="CXC2 DOMAIN-CONTAINING PROTEIN"/>
    <property type="match status" value="1"/>
</dbReference>
<dbReference type="InterPro" id="IPR040521">
    <property type="entry name" value="KDZ"/>
</dbReference>
<organism evidence="2 3">
    <name type="scientific">Suillus luteus UH-Slu-Lm8-n1</name>
    <dbReference type="NCBI Taxonomy" id="930992"/>
    <lineage>
        <taxon>Eukaryota</taxon>
        <taxon>Fungi</taxon>
        <taxon>Dikarya</taxon>
        <taxon>Basidiomycota</taxon>
        <taxon>Agaricomycotina</taxon>
        <taxon>Agaricomycetes</taxon>
        <taxon>Agaricomycetidae</taxon>
        <taxon>Boletales</taxon>
        <taxon>Suillineae</taxon>
        <taxon>Suillaceae</taxon>
        <taxon>Suillus</taxon>
    </lineage>
</organism>
<keyword evidence="3" id="KW-1185">Reference proteome</keyword>
<dbReference type="EMBL" id="KN835670">
    <property type="protein sequence ID" value="KIK35048.1"/>
    <property type="molecule type" value="Genomic_DNA"/>
</dbReference>
<dbReference type="InterPro" id="IPR041457">
    <property type="entry name" value="CxC2_KDZ-assoc"/>
</dbReference>
<reference evidence="2 3" key="1">
    <citation type="submission" date="2014-04" db="EMBL/GenBank/DDBJ databases">
        <authorList>
            <consortium name="DOE Joint Genome Institute"/>
            <person name="Kuo A."/>
            <person name="Ruytinx J."/>
            <person name="Rineau F."/>
            <person name="Colpaert J."/>
            <person name="Kohler A."/>
            <person name="Nagy L.G."/>
            <person name="Floudas D."/>
            <person name="Copeland A."/>
            <person name="Barry K.W."/>
            <person name="Cichocki N."/>
            <person name="Veneault-Fourrey C."/>
            <person name="LaButti K."/>
            <person name="Lindquist E.A."/>
            <person name="Lipzen A."/>
            <person name="Lundell T."/>
            <person name="Morin E."/>
            <person name="Murat C."/>
            <person name="Sun H."/>
            <person name="Tunlid A."/>
            <person name="Henrissat B."/>
            <person name="Grigoriev I.V."/>
            <person name="Hibbett D.S."/>
            <person name="Martin F."/>
            <person name="Nordberg H.P."/>
            <person name="Cantor M.N."/>
            <person name="Hua S.X."/>
        </authorList>
    </citation>
    <scope>NUCLEOTIDE SEQUENCE [LARGE SCALE GENOMIC DNA]</scope>
    <source>
        <strain evidence="2 3">UH-Slu-Lm8-n1</strain>
    </source>
</reference>
<dbReference type="AlphaFoldDB" id="A0A0D0ASY7"/>
<dbReference type="Proteomes" id="UP000054485">
    <property type="component" value="Unassembled WGS sequence"/>
</dbReference>
<gene>
    <name evidence="2" type="ORF">CY34DRAFT_96846</name>
</gene>
<dbReference type="InParanoid" id="A0A0D0ASY7"/>